<organism evidence="6 7">
    <name type="scientific">Paenibacillus uliginis N3/975</name>
    <dbReference type="NCBI Taxonomy" id="1313296"/>
    <lineage>
        <taxon>Bacteria</taxon>
        <taxon>Bacillati</taxon>
        <taxon>Bacillota</taxon>
        <taxon>Bacilli</taxon>
        <taxon>Bacillales</taxon>
        <taxon>Paenibacillaceae</taxon>
        <taxon>Paenibacillus</taxon>
    </lineage>
</organism>
<feature type="domain" description="Metallo-beta-lactamase" evidence="5">
    <location>
        <begin position="56"/>
        <end position="250"/>
    </location>
</feature>
<dbReference type="Gene3D" id="3.60.15.10">
    <property type="entry name" value="Ribonuclease Z/Hydroxyacylglutathione hydrolase-like"/>
    <property type="match status" value="1"/>
</dbReference>
<accession>A0A1X7HK26</accession>
<dbReference type="PROSITE" id="PS51257">
    <property type="entry name" value="PROKAR_LIPOPROTEIN"/>
    <property type="match status" value="1"/>
</dbReference>
<comment type="function">
    <text evidence="2">Counteracts the endogenous Pycsar antiviral defense system. Phosphodiesterase that enables metal-dependent hydrolysis of host cyclic nucleotide Pycsar defense signals such as cCMP and cUMP.</text>
</comment>
<dbReference type="InterPro" id="IPR052159">
    <property type="entry name" value="Competence_DNA_uptake"/>
</dbReference>
<evidence type="ECO:0000256" key="3">
    <source>
        <dbReference type="ARBA" id="ARBA00048505"/>
    </source>
</evidence>
<dbReference type="SUPFAM" id="SSF56281">
    <property type="entry name" value="Metallo-hydrolase/oxidoreductase"/>
    <property type="match status" value="1"/>
</dbReference>
<dbReference type="RefSeq" id="WP_208914892.1">
    <property type="nucleotide sequence ID" value="NZ_LT840184.1"/>
</dbReference>
<gene>
    <name evidence="6" type="ORF">SAMN05661091_4122</name>
</gene>
<dbReference type="CDD" id="cd07731">
    <property type="entry name" value="ComA-like_MBL-fold"/>
    <property type="match status" value="1"/>
</dbReference>
<keyword evidence="7" id="KW-1185">Reference proteome</keyword>
<feature type="chain" id="PRO_5038729699" evidence="4">
    <location>
        <begin position="20"/>
        <end position="296"/>
    </location>
</feature>
<evidence type="ECO:0000313" key="6">
    <source>
        <dbReference type="EMBL" id="SMF88114.1"/>
    </source>
</evidence>
<dbReference type="Pfam" id="PF00753">
    <property type="entry name" value="Lactamase_B"/>
    <property type="match status" value="1"/>
</dbReference>
<dbReference type="Proteomes" id="UP000192940">
    <property type="component" value="Chromosome I"/>
</dbReference>
<keyword evidence="4" id="KW-0732">Signal</keyword>
<name>A0A1X7HK26_9BACL</name>
<comment type="catalytic activity">
    <reaction evidence="1">
        <text>3',5'-cyclic CMP + H2O = CMP + H(+)</text>
        <dbReference type="Rhea" id="RHEA:72675"/>
        <dbReference type="ChEBI" id="CHEBI:15377"/>
        <dbReference type="ChEBI" id="CHEBI:15378"/>
        <dbReference type="ChEBI" id="CHEBI:58003"/>
        <dbReference type="ChEBI" id="CHEBI:60377"/>
    </reaction>
    <physiologicalReaction direction="left-to-right" evidence="1">
        <dbReference type="Rhea" id="RHEA:72676"/>
    </physiologicalReaction>
</comment>
<evidence type="ECO:0000259" key="5">
    <source>
        <dbReference type="SMART" id="SM00849"/>
    </source>
</evidence>
<sequence>MKKLYITLALILSVLVACSPISSITTSEKETDQTMPKLQQEQASGTLRVYYLDVGQGDSTLIQTPKGQHILIDGGDNHKGDEVVDYLKQLGVKSLDAIIATHPDADHIGGLDTVIDAIPVKSVYAPRVSHTTNTYKDFLLAVKNSGLKIKTAKVGLTLPLDGITAEFVAPVAEYGKDLNAWSAVLRVQYGNTSFLFTGDAEARSEKDMLKSPKLLKVDVLKVGHHGSDTSTSQDFLNAVRPTYAVISAGKDNKYGHPKSAIINRLKRAKVTVYRTDTQGTITAVSDGKTIKFDTVR</sequence>
<dbReference type="PANTHER" id="PTHR30619:SF7">
    <property type="entry name" value="BETA-LACTAMASE DOMAIN PROTEIN"/>
    <property type="match status" value="1"/>
</dbReference>
<evidence type="ECO:0000313" key="7">
    <source>
        <dbReference type="Proteomes" id="UP000192940"/>
    </source>
</evidence>
<dbReference type="PANTHER" id="PTHR30619">
    <property type="entry name" value="DNA INTERNALIZATION/COMPETENCE PROTEIN COMEC/REC2"/>
    <property type="match status" value="1"/>
</dbReference>
<dbReference type="InterPro" id="IPR036866">
    <property type="entry name" value="RibonucZ/Hydroxyglut_hydro"/>
</dbReference>
<protein>
    <submittedName>
        <fullName evidence="6">DNA internalization-related competence protein ComEC/Rec2</fullName>
    </submittedName>
</protein>
<dbReference type="InterPro" id="IPR001279">
    <property type="entry name" value="Metallo-B-lactamas"/>
</dbReference>
<feature type="signal peptide" evidence="4">
    <location>
        <begin position="1"/>
        <end position="19"/>
    </location>
</feature>
<proteinExistence type="predicted"/>
<evidence type="ECO:0000256" key="1">
    <source>
        <dbReference type="ARBA" id="ARBA00034221"/>
    </source>
</evidence>
<dbReference type="AlphaFoldDB" id="A0A1X7HK26"/>
<dbReference type="InterPro" id="IPR035681">
    <property type="entry name" value="ComA-like_MBL"/>
</dbReference>
<dbReference type="SMART" id="SM00849">
    <property type="entry name" value="Lactamase_B"/>
    <property type="match status" value="1"/>
</dbReference>
<evidence type="ECO:0000256" key="4">
    <source>
        <dbReference type="SAM" id="SignalP"/>
    </source>
</evidence>
<reference evidence="6 7" key="1">
    <citation type="submission" date="2017-04" db="EMBL/GenBank/DDBJ databases">
        <authorList>
            <person name="Afonso C.L."/>
            <person name="Miller P.J."/>
            <person name="Scott M.A."/>
            <person name="Spackman E."/>
            <person name="Goraichik I."/>
            <person name="Dimitrov K.M."/>
            <person name="Suarez D.L."/>
            <person name="Swayne D.E."/>
        </authorList>
    </citation>
    <scope>NUCLEOTIDE SEQUENCE [LARGE SCALE GENOMIC DNA]</scope>
    <source>
        <strain evidence="6 7">N3/975</strain>
    </source>
</reference>
<comment type="catalytic activity">
    <reaction evidence="3">
        <text>3',5'-cyclic UMP + H2O = UMP + H(+)</text>
        <dbReference type="Rhea" id="RHEA:70575"/>
        <dbReference type="ChEBI" id="CHEBI:15377"/>
        <dbReference type="ChEBI" id="CHEBI:15378"/>
        <dbReference type="ChEBI" id="CHEBI:57865"/>
        <dbReference type="ChEBI" id="CHEBI:184387"/>
    </reaction>
    <physiologicalReaction direction="left-to-right" evidence="3">
        <dbReference type="Rhea" id="RHEA:70576"/>
    </physiologicalReaction>
</comment>
<dbReference type="STRING" id="1313296.SAMN05661091_4122"/>
<dbReference type="EMBL" id="LT840184">
    <property type="protein sequence ID" value="SMF88114.1"/>
    <property type="molecule type" value="Genomic_DNA"/>
</dbReference>
<evidence type="ECO:0000256" key="2">
    <source>
        <dbReference type="ARBA" id="ARBA00034301"/>
    </source>
</evidence>